<keyword evidence="9 12" id="KW-0408">Iron</keyword>
<evidence type="ECO:0000256" key="6">
    <source>
        <dbReference type="ARBA" id="ARBA00022824"/>
    </source>
</evidence>
<dbReference type="GO" id="GO:0016712">
    <property type="term" value="F:oxidoreductase activity, acting on paired donors, with incorporation or reduction of molecular oxygen, reduced flavin or flavoprotein as one donor, and incorporation of one atom of oxygen"/>
    <property type="evidence" value="ECO:0007669"/>
    <property type="project" value="InterPro"/>
</dbReference>
<evidence type="ECO:0000256" key="13">
    <source>
        <dbReference type="RuleBase" id="RU000461"/>
    </source>
</evidence>
<evidence type="ECO:0000256" key="5">
    <source>
        <dbReference type="ARBA" id="ARBA00022723"/>
    </source>
</evidence>
<evidence type="ECO:0000313" key="16">
    <source>
        <dbReference type="RefSeq" id="XP_026539502.1"/>
    </source>
</evidence>
<dbReference type="GO" id="GO:0005506">
    <property type="term" value="F:iron ion binding"/>
    <property type="evidence" value="ECO:0007669"/>
    <property type="project" value="InterPro"/>
</dbReference>
<dbReference type="AlphaFoldDB" id="A0A6J1V896"/>
<protein>
    <submittedName>
        <fullName evidence="16">Cytochrome P450 2K1-like isoform X1</fullName>
    </submittedName>
</protein>
<dbReference type="GO" id="GO:0006805">
    <property type="term" value="P:xenobiotic metabolic process"/>
    <property type="evidence" value="ECO:0007669"/>
    <property type="project" value="TreeGrafter"/>
</dbReference>
<dbReference type="PROSITE" id="PS00086">
    <property type="entry name" value="CYTOCHROME_P450"/>
    <property type="match status" value="1"/>
</dbReference>
<comment type="similarity">
    <text evidence="3 13">Belongs to the cytochrome P450 family.</text>
</comment>
<keyword evidence="14" id="KW-0812">Transmembrane</keyword>
<comment type="cofactor">
    <cofactor evidence="1 12">
        <name>heme</name>
        <dbReference type="ChEBI" id="CHEBI:30413"/>
    </cofactor>
</comment>
<dbReference type="PRINTS" id="PR00385">
    <property type="entry name" value="P450"/>
</dbReference>
<feature type="transmembrane region" description="Helical" evidence="14">
    <location>
        <begin position="6"/>
        <end position="21"/>
    </location>
</feature>
<keyword evidence="14" id="KW-1133">Transmembrane helix</keyword>
<dbReference type="PANTHER" id="PTHR24300:SF302">
    <property type="entry name" value="CYTOCHROME P450"/>
    <property type="match status" value="1"/>
</dbReference>
<dbReference type="GO" id="GO:0020037">
    <property type="term" value="F:heme binding"/>
    <property type="evidence" value="ECO:0007669"/>
    <property type="project" value="InterPro"/>
</dbReference>
<evidence type="ECO:0000256" key="11">
    <source>
        <dbReference type="ARBA" id="ARBA00023136"/>
    </source>
</evidence>
<dbReference type="SUPFAM" id="SSF48264">
    <property type="entry name" value="Cytochrome P450"/>
    <property type="match status" value="1"/>
</dbReference>
<dbReference type="PRINTS" id="PR00463">
    <property type="entry name" value="EP450I"/>
</dbReference>
<evidence type="ECO:0000256" key="2">
    <source>
        <dbReference type="ARBA" id="ARBA00004524"/>
    </source>
</evidence>
<dbReference type="GeneID" id="113422628"/>
<dbReference type="Proteomes" id="UP000504612">
    <property type="component" value="Unplaced"/>
</dbReference>
<dbReference type="FunFam" id="1.10.630.10:FF:000010">
    <property type="entry name" value="cytochrome P450 2W1 isoform X2"/>
    <property type="match status" value="1"/>
</dbReference>
<dbReference type="KEGG" id="nss:113422628"/>
<keyword evidence="6" id="KW-0256">Endoplasmic reticulum</keyword>
<dbReference type="PANTHER" id="PTHR24300">
    <property type="entry name" value="CYTOCHROME P450 508A4-RELATED"/>
    <property type="match status" value="1"/>
</dbReference>
<dbReference type="InterPro" id="IPR002401">
    <property type="entry name" value="Cyt_P450_E_grp-I"/>
</dbReference>
<accession>A0A6J1V896</accession>
<feature type="binding site" description="axial binding residue" evidence="12">
    <location>
        <position position="439"/>
    </location>
    <ligand>
        <name>heme</name>
        <dbReference type="ChEBI" id="CHEBI:30413"/>
    </ligand>
    <ligandPart>
        <name>Fe</name>
        <dbReference type="ChEBI" id="CHEBI:18248"/>
    </ligandPart>
</feature>
<dbReference type="GO" id="GO:0046222">
    <property type="term" value="P:aflatoxin metabolic process"/>
    <property type="evidence" value="ECO:0007669"/>
    <property type="project" value="UniProtKB-ARBA"/>
</dbReference>
<dbReference type="InterPro" id="IPR008069">
    <property type="entry name" value="Cyt_P450_E_grp-I_CYP2D-like"/>
</dbReference>
<evidence type="ECO:0000256" key="7">
    <source>
        <dbReference type="ARBA" id="ARBA00022848"/>
    </source>
</evidence>
<dbReference type="RefSeq" id="XP_026539502.1">
    <property type="nucleotide sequence ID" value="XM_026683717.1"/>
</dbReference>
<dbReference type="InterPro" id="IPR001128">
    <property type="entry name" value="Cyt_P450"/>
</dbReference>
<evidence type="ECO:0000313" key="15">
    <source>
        <dbReference type="Proteomes" id="UP000504612"/>
    </source>
</evidence>
<dbReference type="GO" id="GO:0005737">
    <property type="term" value="C:cytoplasm"/>
    <property type="evidence" value="ECO:0007669"/>
    <property type="project" value="TreeGrafter"/>
</dbReference>
<dbReference type="InterPro" id="IPR017972">
    <property type="entry name" value="Cyt_P450_CS"/>
</dbReference>
<keyword evidence="11 14" id="KW-0472">Membrane</keyword>
<keyword evidence="7" id="KW-0492">Microsome</keyword>
<dbReference type="InterPro" id="IPR050182">
    <property type="entry name" value="Cytochrome_P450_fam2"/>
</dbReference>
<dbReference type="Gene3D" id="1.10.630.10">
    <property type="entry name" value="Cytochrome P450"/>
    <property type="match status" value="1"/>
</dbReference>
<evidence type="ECO:0000256" key="1">
    <source>
        <dbReference type="ARBA" id="ARBA00001971"/>
    </source>
</evidence>
<keyword evidence="10 13" id="KW-0503">Monooxygenase</keyword>
<keyword evidence="8 13" id="KW-0560">Oxidoreductase</keyword>
<organism evidence="15 16">
    <name type="scientific">Notechis scutatus</name>
    <name type="common">mainland tiger snake</name>
    <dbReference type="NCBI Taxonomy" id="8663"/>
    <lineage>
        <taxon>Eukaryota</taxon>
        <taxon>Metazoa</taxon>
        <taxon>Chordata</taxon>
        <taxon>Craniata</taxon>
        <taxon>Vertebrata</taxon>
        <taxon>Euteleostomi</taxon>
        <taxon>Lepidosauria</taxon>
        <taxon>Squamata</taxon>
        <taxon>Bifurcata</taxon>
        <taxon>Unidentata</taxon>
        <taxon>Episquamata</taxon>
        <taxon>Toxicofera</taxon>
        <taxon>Serpentes</taxon>
        <taxon>Colubroidea</taxon>
        <taxon>Elapidae</taxon>
        <taxon>Hydrophiinae</taxon>
        <taxon>Notechis</taxon>
    </lineage>
</organism>
<keyword evidence="15" id="KW-1185">Reference proteome</keyword>
<dbReference type="InterPro" id="IPR036396">
    <property type="entry name" value="Cyt_P450_sf"/>
</dbReference>
<proteinExistence type="inferred from homology"/>
<reference evidence="16" key="1">
    <citation type="submission" date="2025-08" db="UniProtKB">
        <authorList>
            <consortium name="RefSeq"/>
        </authorList>
    </citation>
    <scope>IDENTIFICATION</scope>
</reference>
<name>A0A6J1V896_9SAUR</name>
<sequence>MDWTGTILIVLLFILAIMFLLKKERSWKPSCPNLPPGPRTIPILGNLHMMDLKRPYKTMIELSKKYGPVFCLRLGFQEMVVLTGYETVKEALVNQADAFAERASVPVFRDVSKGFGIIFSHGENWKVMRRFTLSTLRNYGMGKRTIEDKIIEECNVLTKAIKANAGNPFDVQRVITAAVSNIIVSILLGKRYDYEDPTFLRLLEIITENIHLSGTPNILLYNIFPMLGFLLGARKKVTNNRKEFHDFLQTTFIEYVKNLDENDPRNFIDSFLIQQREENKKMANGYFHNENLKAVSSNLFAAGTETTGSTLRWAILLMMKYPEIQSKVQEEIAKEIGVRQPRIEDRSKMPYTDAVIHEIQRFADIIPTNLPHATTKDITFKGFFIPKGMQIVPLLSSVLHDESQWEKPYQFYPEHFLDSEGKFVKRDAFMPFSAGRRICAGETLAKMELFLFFTSLLQKFTFQPPPGISKNDLNLMPALGFTTPPISYKTCATPCS</sequence>
<evidence type="ECO:0000256" key="12">
    <source>
        <dbReference type="PIRSR" id="PIRSR602401-1"/>
    </source>
</evidence>
<evidence type="ECO:0000256" key="4">
    <source>
        <dbReference type="ARBA" id="ARBA00022617"/>
    </source>
</evidence>
<dbReference type="GO" id="GO:0006082">
    <property type="term" value="P:organic acid metabolic process"/>
    <property type="evidence" value="ECO:0007669"/>
    <property type="project" value="TreeGrafter"/>
</dbReference>
<evidence type="ECO:0000256" key="8">
    <source>
        <dbReference type="ARBA" id="ARBA00023002"/>
    </source>
</evidence>
<keyword evidence="4 12" id="KW-0349">Heme</keyword>
<keyword evidence="5 12" id="KW-0479">Metal-binding</keyword>
<dbReference type="PRINTS" id="PR01686">
    <property type="entry name" value="EP450ICYP2D"/>
</dbReference>
<evidence type="ECO:0000256" key="9">
    <source>
        <dbReference type="ARBA" id="ARBA00023004"/>
    </source>
</evidence>
<evidence type="ECO:0000256" key="3">
    <source>
        <dbReference type="ARBA" id="ARBA00010617"/>
    </source>
</evidence>
<comment type="subcellular location">
    <subcellularLocation>
        <location evidence="2">Microsome membrane</location>
    </subcellularLocation>
</comment>
<dbReference type="Pfam" id="PF00067">
    <property type="entry name" value="p450"/>
    <property type="match status" value="1"/>
</dbReference>
<evidence type="ECO:0000256" key="10">
    <source>
        <dbReference type="ARBA" id="ARBA00023033"/>
    </source>
</evidence>
<gene>
    <name evidence="16" type="primary">LOC113422628</name>
</gene>
<evidence type="ECO:0000256" key="14">
    <source>
        <dbReference type="SAM" id="Phobius"/>
    </source>
</evidence>